<keyword evidence="13 17" id="KW-0830">Ubiquinone</keyword>
<feature type="transmembrane region" description="Helical" evidence="17">
    <location>
        <begin position="251"/>
        <end position="273"/>
    </location>
</feature>
<evidence type="ECO:0000256" key="9">
    <source>
        <dbReference type="ARBA" id="ARBA00022967"/>
    </source>
</evidence>
<evidence type="ECO:0000256" key="15">
    <source>
        <dbReference type="ARBA" id="ARBA00023136"/>
    </source>
</evidence>
<comment type="subcellular location">
    <subcellularLocation>
        <location evidence="1 17">Mitochondrion inner membrane</location>
        <topology evidence="1 17">Multi-pass membrane protein</topology>
    </subcellularLocation>
</comment>
<feature type="transmembrane region" description="Helical" evidence="17">
    <location>
        <begin position="187"/>
        <end position="206"/>
    </location>
</feature>
<evidence type="ECO:0000256" key="16">
    <source>
        <dbReference type="ARBA" id="ARBA00049551"/>
    </source>
</evidence>
<name>A0A678PUW4_9CAEN</name>
<evidence type="ECO:0000256" key="11">
    <source>
        <dbReference type="ARBA" id="ARBA00022989"/>
    </source>
</evidence>
<dbReference type="EMBL" id="KY021067">
    <property type="protein sequence ID" value="ART64889.1"/>
    <property type="molecule type" value="Genomic_DNA"/>
</dbReference>
<keyword evidence="14 17" id="KW-0496">Mitochondrion</keyword>
<dbReference type="Pfam" id="PF00361">
    <property type="entry name" value="Proton_antipo_M"/>
    <property type="match status" value="1"/>
</dbReference>
<evidence type="ECO:0000313" key="19">
    <source>
        <dbReference type="EMBL" id="ART64889.1"/>
    </source>
</evidence>
<evidence type="ECO:0000256" key="6">
    <source>
        <dbReference type="ARBA" id="ARBA00022660"/>
    </source>
</evidence>
<dbReference type="InterPro" id="IPR001750">
    <property type="entry name" value="ND/Mrp_TM"/>
</dbReference>
<organism evidence="19">
    <name type="scientific">Rhinoclavis sinensis</name>
    <dbReference type="NCBI Taxonomy" id="1027430"/>
    <lineage>
        <taxon>Eukaryota</taxon>
        <taxon>Metazoa</taxon>
        <taxon>Spiralia</taxon>
        <taxon>Lophotrochozoa</taxon>
        <taxon>Mollusca</taxon>
        <taxon>Gastropoda</taxon>
        <taxon>Caenogastropoda</taxon>
        <taxon>Sorbeoconcha</taxon>
        <taxon>Cerithioidea</taxon>
        <taxon>Cerithiidae</taxon>
        <taxon>Rhinoclavis</taxon>
    </lineage>
</organism>
<evidence type="ECO:0000256" key="8">
    <source>
        <dbReference type="ARBA" id="ARBA00022792"/>
    </source>
</evidence>
<feature type="transmembrane region" description="Helical" evidence="17">
    <location>
        <begin position="88"/>
        <end position="109"/>
    </location>
</feature>
<comment type="catalytic activity">
    <reaction evidence="16 17">
        <text>a ubiquinone + NADH + 5 H(+)(in) = a ubiquinol + NAD(+) + 4 H(+)(out)</text>
        <dbReference type="Rhea" id="RHEA:29091"/>
        <dbReference type="Rhea" id="RHEA-COMP:9565"/>
        <dbReference type="Rhea" id="RHEA-COMP:9566"/>
        <dbReference type="ChEBI" id="CHEBI:15378"/>
        <dbReference type="ChEBI" id="CHEBI:16389"/>
        <dbReference type="ChEBI" id="CHEBI:17976"/>
        <dbReference type="ChEBI" id="CHEBI:57540"/>
        <dbReference type="ChEBI" id="CHEBI:57945"/>
        <dbReference type="EC" id="7.1.1.2"/>
    </reaction>
</comment>
<dbReference type="PANTHER" id="PTHR46552">
    <property type="entry name" value="NADH-UBIQUINONE OXIDOREDUCTASE CHAIN 2"/>
    <property type="match status" value="1"/>
</dbReference>
<evidence type="ECO:0000256" key="4">
    <source>
        <dbReference type="ARBA" id="ARBA00021008"/>
    </source>
</evidence>
<keyword evidence="7 17" id="KW-0812">Transmembrane</keyword>
<evidence type="ECO:0000256" key="2">
    <source>
        <dbReference type="ARBA" id="ARBA00007012"/>
    </source>
</evidence>
<reference evidence="19" key="1">
    <citation type="submission" date="2016-10" db="EMBL/GenBank/DDBJ databases">
        <authorList>
            <person name="Xu Y."/>
            <person name="Wang P."/>
            <person name="Wu H."/>
            <person name="Liao Y."/>
            <person name="Li W."/>
            <person name="Fang H."/>
            <person name="Lei J."/>
            <person name="Peng C."/>
        </authorList>
    </citation>
    <scope>NUCLEOTIDE SEQUENCE</scope>
</reference>
<protein>
    <recommendedName>
        <fullName evidence="4 17">NADH-ubiquinone oxidoreductase chain 2</fullName>
        <ecNumber evidence="3 17">7.1.1.2</ecNumber>
    </recommendedName>
</protein>
<feature type="transmembrane region" description="Helical" evidence="17">
    <location>
        <begin position="7"/>
        <end position="23"/>
    </location>
</feature>
<comment type="similarity">
    <text evidence="2 17">Belongs to the complex I subunit 2 family.</text>
</comment>
<dbReference type="PANTHER" id="PTHR46552:SF1">
    <property type="entry name" value="NADH-UBIQUINONE OXIDOREDUCTASE CHAIN 2"/>
    <property type="match status" value="1"/>
</dbReference>
<accession>A0A678PUW4</accession>
<keyword evidence="6 17" id="KW-0679">Respiratory chain</keyword>
<keyword evidence="11 17" id="KW-1133">Transmembrane helix</keyword>
<dbReference type="InterPro" id="IPR050175">
    <property type="entry name" value="Complex_I_Subunit_2"/>
</dbReference>
<feature type="transmembrane region" description="Helical" evidence="17">
    <location>
        <begin position="116"/>
        <end position="138"/>
    </location>
</feature>
<dbReference type="InterPro" id="IPR003917">
    <property type="entry name" value="NADH_UbQ_OxRdtase_chain2"/>
</dbReference>
<dbReference type="AlphaFoldDB" id="A0A678PUW4"/>
<feature type="transmembrane region" description="Helical" evidence="17">
    <location>
        <begin position="212"/>
        <end position="231"/>
    </location>
</feature>
<geneLocation type="mitochondrion" evidence="19"/>
<feature type="transmembrane region" description="Helical" evidence="17">
    <location>
        <begin position="328"/>
        <end position="354"/>
    </location>
</feature>
<keyword evidence="10 17" id="KW-0249">Electron transport</keyword>
<evidence type="ECO:0000256" key="10">
    <source>
        <dbReference type="ARBA" id="ARBA00022982"/>
    </source>
</evidence>
<dbReference type="GO" id="GO:0006120">
    <property type="term" value="P:mitochondrial electron transport, NADH to ubiquinone"/>
    <property type="evidence" value="ECO:0007669"/>
    <property type="project" value="InterPro"/>
</dbReference>
<evidence type="ECO:0000256" key="12">
    <source>
        <dbReference type="ARBA" id="ARBA00023027"/>
    </source>
</evidence>
<evidence type="ECO:0000256" key="13">
    <source>
        <dbReference type="ARBA" id="ARBA00023075"/>
    </source>
</evidence>
<keyword evidence="9 17" id="KW-1278">Translocase</keyword>
<proteinExistence type="inferred from homology"/>
<feature type="transmembrane region" description="Helical" evidence="17">
    <location>
        <begin position="29"/>
        <end position="49"/>
    </location>
</feature>
<evidence type="ECO:0000256" key="1">
    <source>
        <dbReference type="ARBA" id="ARBA00004448"/>
    </source>
</evidence>
<feature type="transmembrane region" description="Helical" evidence="17">
    <location>
        <begin position="285"/>
        <end position="307"/>
    </location>
</feature>
<evidence type="ECO:0000256" key="14">
    <source>
        <dbReference type="ARBA" id="ARBA00023128"/>
    </source>
</evidence>
<feature type="transmembrane region" description="Helical" evidence="17">
    <location>
        <begin position="61"/>
        <end position="82"/>
    </location>
</feature>
<keyword evidence="5" id="KW-0813">Transport</keyword>
<evidence type="ECO:0000256" key="5">
    <source>
        <dbReference type="ARBA" id="ARBA00022448"/>
    </source>
</evidence>
<evidence type="ECO:0000259" key="18">
    <source>
        <dbReference type="Pfam" id="PF00361"/>
    </source>
</evidence>
<dbReference type="GO" id="GO:0005743">
    <property type="term" value="C:mitochondrial inner membrane"/>
    <property type="evidence" value="ECO:0007669"/>
    <property type="project" value="UniProtKB-SubCell"/>
</dbReference>
<evidence type="ECO:0000256" key="3">
    <source>
        <dbReference type="ARBA" id="ARBA00012944"/>
    </source>
</evidence>
<dbReference type="PRINTS" id="PR01436">
    <property type="entry name" value="NADHDHGNASE2"/>
</dbReference>
<keyword evidence="12 17" id="KW-0520">NAD</keyword>
<dbReference type="EC" id="7.1.1.2" evidence="3 17"/>
<feature type="transmembrane region" description="Helical" evidence="17">
    <location>
        <begin position="144"/>
        <end position="166"/>
    </location>
</feature>
<comment type="function">
    <text evidence="17">Core subunit of the mitochondrial membrane respiratory chain NADH dehydrogenase (Complex I) which catalyzes electron transfer from NADH through the respiratory chain, using ubiquinone as an electron acceptor. Essential for the catalytic activity and assembly of complex I.</text>
</comment>
<dbReference type="GO" id="GO:0008137">
    <property type="term" value="F:NADH dehydrogenase (ubiquinone) activity"/>
    <property type="evidence" value="ECO:0007669"/>
    <property type="project" value="UniProtKB-EC"/>
</dbReference>
<sequence length="355" mass="39021">MFSSLPFGFMFFIVMFFGTVFSLSSPHWLGIWAGLEINLIGFLPILVYQKNMLESESAVKYFIIQAMGSSFLIFGSLFGYSLTFSWESLSFVFTSGLVGSIFLGLGLLLKMGVFPFHFWFPSVMAGLSWFSCLLLATWQKVAPTFLMLVVLDAGLVYGLFLLFCLLGAGSSIIGGIGGLNQTQIRALLAYSSIGHMGWILFAGCYSESGMKIYFSIYVVISICIFLSLWVLDSGSLINVASVGKSDSKATFSFMVMLLSLGGLPPMLGFISKWTVISGSVTASPWGLLFLLVFGSLMSLFYYLSLFFSEVLSLKVKLLGSFTLDSWEMNGYVSFAILINLLGGALLMLFLPFMFL</sequence>
<evidence type="ECO:0000256" key="17">
    <source>
        <dbReference type="RuleBase" id="RU003403"/>
    </source>
</evidence>
<gene>
    <name evidence="19" type="primary">ND2</name>
</gene>
<keyword evidence="15 17" id="KW-0472">Membrane</keyword>
<evidence type="ECO:0000256" key="7">
    <source>
        <dbReference type="ARBA" id="ARBA00022692"/>
    </source>
</evidence>
<feature type="domain" description="NADH:quinone oxidoreductase/Mrp antiporter transmembrane" evidence="18">
    <location>
        <begin position="25"/>
        <end position="298"/>
    </location>
</feature>
<keyword evidence="8 17" id="KW-0999">Mitochondrion inner membrane</keyword>